<comment type="caution">
    <text evidence="11">The sequence shown here is derived from an EMBL/GenBank/DDBJ whole genome shotgun (WGS) entry which is preliminary data.</text>
</comment>
<evidence type="ECO:0000256" key="6">
    <source>
        <dbReference type="ARBA" id="ARBA00023125"/>
    </source>
</evidence>
<reference evidence="12" key="1">
    <citation type="journal article" date="2019" name="Int. J. Syst. Evol. Microbiol.">
        <title>The Global Catalogue of Microorganisms (GCM) 10K type strain sequencing project: providing services to taxonomists for standard genome sequencing and annotation.</title>
        <authorList>
            <consortium name="The Broad Institute Genomics Platform"/>
            <consortium name="The Broad Institute Genome Sequencing Center for Infectious Disease"/>
            <person name="Wu L."/>
            <person name="Ma J."/>
        </authorList>
    </citation>
    <scope>NUCLEOTIDE SEQUENCE [LARGE SCALE GENOMIC DNA]</scope>
    <source>
        <strain evidence="12">CGMCC 1.18575</strain>
    </source>
</reference>
<dbReference type="PANTHER" id="PTHR42713">
    <property type="entry name" value="HISTIDINE KINASE-RELATED"/>
    <property type="match status" value="1"/>
</dbReference>
<sequence>MYSVVLVDDNPIITEALVCSIGWHRFGFEVARIFDDGEEALEYIVEHEPDVVITDIRMPKMDGIELARRLKQLNLSVHVIVLSAYSDFSYAQSLIRYGGYGYLLKPLDEEELETMLGELARKLSPPNDESMANPPELSETIVERAKAYAKQHLHEPISLDDVAEGIHLSKNYFCNVFKAETGLTFWDYLTQIRIEKAKELLQTDMKTYEIAYTVGYENASYLSKVFKKAHGITPSEYRKKRFPQKKWE</sequence>
<dbReference type="CDD" id="cd17536">
    <property type="entry name" value="REC_YesN-like"/>
    <property type="match status" value="1"/>
</dbReference>
<feature type="domain" description="HTH araC/xylS-type" evidence="9">
    <location>
        <begin position="143"/>
        <end position="240"/>
    </location>
</feature>
<evidence type="ECO:0000256" key="3">
    <source>
        <dbReference type="ARBA" id="ARBA00022553"/>
    </source>
</evidence>
<keyword evidence="7" id="KW-0804">Transcription</keyword>
<dbReference type="InterPro" id="IPR011006">
    <property type="entry name" value="CheY-like_superfamily"/>
</dbReference>
<dbReference type="InterPro" id="IPR018060">
    <property type="entry name" value="HTH_AraC"/>
</dbReference>
<dbReference type="Gene3D" id="1.10.10.60">
    <property type="entry name" value="Homeodomain-like"/>
    <property type="match status" value="2"/>
</dbReference>
<protein>
    <submittedName>
        <fullName evidence="11">Response regulator</fullName>
    </submittedName>
</protein>
<evidence type="ECO:0000259" key="9">
    <source>
        <dbReference type="PROSITE" id="PS01124"/>
    </source>
</evidence>
<dbReference type="PRINTS" id="PR00032">
    <property type="entry name" value="HTHARAC"/>
</dbReference>
<dbReference type="InterPro" id="IPR001789">
    <property type="entry name" value="Sig_transdc_resp-reg_receiver"/>
</dbReference>
<proteinExistence type="predicted"/>
<gene>
    <name evidence="11" type="ORF">ACFPOF_15215</name>
</gene>
<dbReference type="SMART" id="SM00342">
    <property type="entry name" value="HTH_ARAC"/>
    <property type="match status" value="1"/>
</dbReference>
<accession>A0ABW0HYH9</accession>
<evidence type="ECO:0000256" key="1">
    <source>
        <dbReference type="ARBA" id="ARBA00004496"/>
    </source>
</evidence>
<dbReference type="Pfam" id="PF00072">
    <property type="entry name" value="Response_reg"/>
    <property type="match status" value="1"/>
</dbReference>
<evidence type="ECO:0000313" key="11">
    <source>
        <dbReference type="EMBL" id="MFC5404092.1"/>
    </source>
</evidence>
<evidence type="ECO:0000256" key="2">
    <source>
        <dbReference type="ARBA" id="ARBA00022490"/>
    </source>
</evidence>
<dbReference type="SMART" id="SM00448">
    <property type="entry name" value="REC"/>
    <property type="match status" value="1"/>
</dbReference>
<evidence type="ECO:0000259" key="10">
    <source>
        <dbReference type="PROSITE" id="PS50110"/>
    </source>
</evidence>
<keyword evidence="4" id="KW-0902">Two-component regulatory system</keyword>
<keyword evidence="12" id="KW-1185">Reference proteome</keyword>
<organism evidence="11 12">
    <name type="scientific">Cohnella soli</name>
    <dbReference type="NCBI Taxonomy" id="425005"/>
    <lineage>
        <taxon>Bacteria</taxon>
        <taxon>Bacillati</taxon>
        <taxon>Bacillota</taxon>
        <taxon>Bacilli</taxon>
        <taxon>Bacillales</taxon>
        <taxon>Paenibacillaceae</taxon>
        <taxon>Cohnella</taxon>
    </lineage>
</organism>
<keyword evidence="5" id="KW-0805">Transcription regulation</keyword>
<dbReference type="InterPro" id="IPR051552">
    <property type="entry name" value="HptR"/>
</dbReference>
<dbReference type="InterPro" id="IPR009057">
    <property type="entry name" value="Homeodomain-like_sf"/>
</dbReference>
<evidence type="ECO:0000256" key="5">
    <source>
        <dbReference type="ARBA" id="ARBA00023015"/>
    </source>
</evidence>
<dbReference type="PROSITE" id="PS50110">
    <property type="entry name" value="RESPONSE_REGULATORY"/>
    <property type="match status" value="1"/>
</dbReference>
<evidence type="ECO:0000256" key="7">
    <source>
        <dbReference type="ARBA" id="ARBA00023163"/>
    </source>
</evidence>
<keyword evidence="3 8" id="KW-0597">Phosphoprotein</keyword>
<comment type="subcellular location">
    <subcellularLocation>
        <location evidence="1">Cytoplasm</location>
    </subcellularLocation>
</comment>
<dbReference type="EMBL" id="JBHSMI010000025">
    <property type="protein sequence ID" value="MFC5404092.1"/>
    <property type="molecule type" value="Genomic_DNA"/>
</dbReference>
<dbReference type="InterPro" id="IPR020449">
    <property type="entry name" value="Tscrpt_reg_AraC-type_HTH"/>
</dbReference>
<dbReference type="Gene3D" id="3.40.50.2300">
    <property type="match status" value="1"/>
</dbReference>
<keyword evidence="2" id="KW-0963">Cytoplasm</keyword>
<feature type="modified residue" description="4-aspartylphosphate" evidence="8">
    <location>
        <position position="55"/>
    </location>
</feature>
<dbReference type="Proteomes" id="UP001596113">
    <property type="component" value="Unassembled WGS sequence"/>
</dbReference>
<evidence type="ECO:0000256" key="8">
    <source>
        <dbReference type="PROSITE-ProRule" id="PRU00169"/>
    </source>
</evidence>
<evidence type="ECO:0000256" key="4">
    <source>
        <dbReference type="ARBA" id="ARBA00023012"/>
    </source>
</evidence>
<dbReference type="PROSITE" id="PS01124">
    <property type="entry name" value="HTH_ARAC_FAMILY_2"/>
    <property type="match status" value="1"/>
</dbReference>
<dbReference type="SUPFAM" id="SSF46689">
    <property type="entry name" value="Homeodomain-like"/>
    <property type="match status" value="2"/>
</dbReference>
<keyword evidence="6" id="KW-0238">DNA-binding</keyword>
<feature type="domain" description="Response regulatory" evidence="10">
    <location>
        <begin position="3"/>
        <end position="120"/>
    </location>
</feature>
<dbReference type="SUPFAM" id="SSF52172">
    <property type="entry name" value="CheY-like"/>
    <property type="match status" value="1"/>
</dbReference>
<dbReference type="RefSeq" id="WP_378134060.1">
    <property type="nucleotide sequence ID" value="NZ_JBHSMI010000025.1"/>
</dbReference>
<evidence type="ECO:0000313" key="12">
    <source>
        <dbReference type="Proteomes" id="UP001596113"/>
    </source>
</evidence>
<name>A0ABW0HYH9_9BACL</name>
<dbReference type="PANTHER" id="PTHR42713:SF3">
    <property type="entry name" value="TRANSCRIPTIONAL REGULATORY PROTEIN HPTR"/>
    <property type="match status" value="1"/>
</dbReference>
<dbReference type="Pfam" id="PF12833">
    <property type="entry name" value="HTH_18"/>
    <property type="match status" value="1"/>
</dbReference>